<reference evidence="1 2" key="1">
    <citation type="submission" date="2015-09" db="EMBL/GenBank/DDBJ databases">
        <authorList>
            <consortium name="Pathogen Informatics"/>
        </authorList>
    </citation>
    <scope>NUCLEOTIDE SEQUENCE [LARGE SCALE GENOMIC DNA]</scope>
    <source>
        <strain evidence="1 2">2789STDY5608850</strain>
    </source>
</reference>
<evidence type="ECO:0000313" key="2">
    <source>
        <dbReference type="Proteomes" id="UP000095651"/>
    </source>
</evidence>
<dbReference type="Proteomes" id="UP000095651">
    <property type="component" value="Unassembled WGS sequence"/>
</dbReference>
<dbReference type="AlphaFoldDB" id="A0A174NHQ0"/>
<sequence length="70" mass="7984">MIEAVCTGRLTILKKYDLSVSKLKDLLQVLFLLQRIADSAAYSAYARTGMHLLHGMLQWRINRTLGNFSE</sequence>
<dbReference type="EMBL" id="CYZE01000037">
    <property type="protein sequence ID" value="CUP48093.1"/>
    <property type="molecule type" value="Genomic_DNA"/>
</dbReference>
<gene>
    <name evidence="1" type="ORF">ERS852407_06061</name>
</gene>
<evidence type="ECO:0000313" key="1">
    <source>
        <dbReference type="EMBL" id="CUP48093.1"/>
    </source>
</evidence>
<protein>
    <submittedName>
        <fullName evidence="1">Uncharacterized protein</fullName>
    </submittedName>
</protein>
<organism evidence="1 2">
    <name type="scientific">Hungatella hathewayi</name>
    <dbReference type="NCBI Taxonomy" id="154046"/>
    <lineage>
        <taxon>Bacteria</taxon>
        <taxon>Bacillati</taxon>
        <taxon>Bacillota</taxon>
        <taxon>Clostridia</taxon>
        <taxon>Lachnospirales</taxon>
        <taxon>Lachnospiraceae</taxon>
        <taxon>Hungatella</taxon>
    </lineage>
</organism>
<proteinExistence type="predicted"/>
<name>A0A174NHQ0_9FIRM</name>
<accession>A0A174NHQ0</accession>